<dbReference type="Gene3D" id="3.90.226.10">
    <property type="entry name" value="2-enoyl-CoA Hydratase, Chain A, domain 1"/>
    <property type="match status" value="1"/>
</dbReference>
<keyword evidence="3" id="KW-1185">Reference proteome</keyword>
<dbReference type="SUPFAM" id="SSF52096">
    <property type="entry name" value="ClpP/crotonase"/>
    <property type="match status" value="1"/>
</dbReference>
<accession>A0AAF1K7R3</accession>
<evidence type="ECO:0000313" key="2">
    <source>
        <dbReference type="EMBL" id="WFR94236.1"/>
    </source>
</evidence>
<reference evidence="2 3" key="1">
    <citation type="journal article" date="2018" name="Sci. Rep.">
        <title>Rhizobium tumorigenes sp. nov., a novel plant tumorigenic bacterium isolated from cane gall tumors on thornless blackberry.</title>
        <authorList>
            <person name="Kuzmanovi N."/>
            <person name="Smalla K."/>
            <person name="Gronow S."/>
            <person name="PuBawska J."/>
        </authorList>
    </citation>
    <scope>NUCLEOTIDE SEQUENCE [LARGE SCALE GENOMIC DNA]</scope>
    <source>
        <strain evidence="2 3">1078</strain>
    </source>
</reference>
<proteinExistence type="predicted"/>
<dbReference type="InterPro" id="IPR029045">
    <property type="entry name" value="ClpP/crotonase-like_dom_sf"/>
</dbReference>
<organism evidence="2 3">
    <name type="scientific">Rhizobium tumorigenes</name>
    <dbReference type="NCBI Taxonomy" id="2041385"/>
    <lineage>
        <taxon>Bacteria</taxon>
        <taxon>Pseudomonadati</taxon>
        <taxon>Pseudomonadota</taxon>
        <taxon>Alphaproteobacteria</taxon>
        <taxon>Hyphomicrobiales</taxon>
        <taxon>Rhizobiaceae</taxon>
        <taxon>Rhizobium/Agrobacterium group</taxon>
        <taxon>Rhizobium</taxon>
    </lineage>
</organism>
<dbReference type="RefSeq" id="WP_111222653.1">
    <property type="nucleotide sequence ID" value="NZ_CP117255.1"/>
</dbReference>
<gene>
    <name evidence="2" type="ORF">PR017_10320</name>
</gene>
<feature type="region of interest" description="Disordered" evidence="1">
    <location>
        <begin position="302"/>
        <end position="349"/>
    </location>
</feature>
<dbReference type="KEGG" id="rtu:PR017_10320"/>
<dbReference type="AlphaFoldDB" id="A0AAF1K7R3"/>
<evidence type="ECO:0000256" key="1">
    <source>
        <dbReference type="SAM" id="MobiDB-lite"/>
    </source>
</evidence>
<sequence>MMLTSLTRAVPTRLNQVLRLVATVVFVLAGLEAANAAEPPIDRPMDFVLIHGGTPYCRDGGSCADWIAAEGQIMSDSPRKLQKLLKKIGKKSLPIVVRSPGGDVAAAMQMGLIIRRQGLSVAVGGTRADACEGSEPLCDAARQKDGSMTGEIYSNGAVCLSACPLLLAGGVRRIASPFALIGVHQITTTYREMRVQYRTEYEMLNGKKKILSQREVGRKMVGQHDTTKLGNKQKAALIAYLTKMGVDADLFDLMMSANPQSIRLLTQVEALNLKMMTEQSSAGQLAAAGACPREKTISDCVVSMTPAPPTPPSTPQSQPLPDEPEPGMPQPLERQALLPAMHSLSGRAA</sequence>
<dbReference type="Proteomes" id="UP000249499">
    <property type="component" value="Chromosome"/>
</dbReference>
<dbReference type="EMBL" id="CP117255">
    <property type="protein sequence ID" value="WFR94236.1"/>
    <property type="molecule type" value="Genomic_DNA"/>
</dbReference>
<reference evidence="3" key="2">
    <citation type="journal article" date="2023" name="MicrobiologyOpen">
        <title>Genomics of the tumorigenes clade of the family Rhizobiaceae and description of Rhizobium rhododendri sp. nov.</title>
        <authorList>
            <person name="Kuzmanovic N."/>
            <person name="diCenzo G.C."/>
            <person name="Bunk B."/>
            <person name="Sproeer C."/>
            <person name="Fruehling A."/>
            <person name="Neumann-Schaal M."/>
            <person name="Overmann J."/>
            <person name="Smalla K."/>
        </authorList>
    </citation>
    <scope>NUCLEOTIDE SEQUENCE [LARGE SCALE GENOMIC DNA]</scope>
    <source>
        <strain evidence="3">1078</strain>
    </source>
</reference>
<name>A0AAF1K7R3_9HYPH</name>
<protein>
    <submittedName>
        <fullName evidence="2">Uncharacterized protein</fullName>
    </submittedName>
</protein>
<evidence type="ECO:0000313" key="3">
    <source>
        <dbReference type="Proteomes" id="UP000249499"/>
    </source>
</evidence>